<evidence type="ECO:0000256" key="1">
    <source>
        <dbReference type="ARBA" id="ARBA00000971"/>
    </source>
</evidence>
<comment type="catalytic activity">
    <reaction evidence="1 5 6">
        <text>[protein]-peptidylproline (omega=180) = [protein]-peptidylproline (omega=0)</text>
        <dbReference type="Rhea" id="RHEA:16237"/>
        <dbReference type="Rhea" id="RHEA-COMP:10747"/>
        <dbReference type="Rhea" id="RHEA-COMP:10748"/>
        <dbReference type="ChEBI" id="CHEBI:83833"/>
        <dbReference type="ChEBI" id="CHEBI:83834"/>
        <dbReference type="EC" id="5.2.1.8"/>
    </reaction>
</comment>
<feature type="domain" description="PPIase FKBP-type" evidence="8">
    <location>
        <begin position="210"/>
        <end position="299"/>
    </location>
</feature>
<dbReference type="RefSeq" id="WP_179299575.1">
    <property type="nucleotide sequence ID" value="NZ_MQWD01000001.1"/>
</dbReference>
<evidence type="ECO:0000256" key="6">
    <source>
        <dbReference type="RuleBase" id="RU003915"/>
    </source>
</evidence>
<dbReference type="InterPro" id="IPR000774">
    <property type="entry name" value="PPIase_FKBP_N"/>
</dbReference>
<reference evidence="9 10" key="1">
    <citation type="submission" date="2016-11" db="EMBL/GenBank/DDBJ databases">
        <title>Study of marine rhodopsin-containing bacteria.</title>
        <authorList>
            <person name="Yoshizawa S."/>
            <person name="Kumagai Y."/>
            <person name="Kogure K."/>
        </authorList>
    </citation>
    <scope>NUCLEOTIDE SEQUENCE [LARGE SCALE GENOMIC DNA]</scope>
    <source>
        <strain evidence="9 10">SAORIC-28</strain>
    </source>
</reference>
<dbReference type="EMBL" id="MQWD01000001">
    <property type="protein sequence ID" value="PAP76891.1"/>
    <property type="molecule type" value="Genomic_DNA"/>
</dbReference>
<dbReference type="Gene3D" id="3.10.50.40">
    <property type="match status" value="1"/>
</dbReference>
<proteinExistence type="inferred from homology"/>
<comment type="caution">
    <text evidence="9">The sequence shown here is derived from an EMBL/GenBank/DDBJ whole genome shotgun (WGS) entry which is preliminary data.</text>
</comment>
<dbReference type="Proteomes" id="UP000216339">
    <property type="component" value="Unassembled WGS sequence"/>
</dbReference>
<dbReference type="InterPro" id="IPR001179">
    <property type="entry name" value="PPIase_FKBP_dom"/>
</dbReference>
<dbReference type="SUPFAM" id="SSF54534">
    <property type="entry name" value="FKBP-like"/>
    <property type="match status" value="1"/>
</dbReference>
<keyword evidence="3 5" id="KW-0697">Rotamase</keyword>
<dbReference type="GO" id="GO:0003755">
    <property type="term" value="F:peptidyl-prolyl cis-trans isomerase activity"/>
    <property type="evidence" value="ECO:0007669"/>
    <property type="project" value="UniProtKB-UniRule"/>
</dbReference>
<dbReference type="InterPro" id="IPR046357">
    <property type="entry name" value="PPIase_dom_sf"/>
</dbReference>
<evidence type="ECO:0000256" key="2">
    <source>
        <dbReference type="ARBA" id="ARBA00006577"/>
    </source>
</evidence>
<dbReference type="GO" id="GO:0006457">
    <property type="term" value="P:protein folding"/>
    <property type="evidence" value="ECO:0007669"/>
    <property type="project" value="InterPro"/>
</dbReference>
<name>A0A271J062_9BACT</name>
<evidence type="ECO:0000256" key="3">
    <source>
        <dbReference type="ARBA" id="ARBA00023110"/>
    </source>
</evidence>
<keyword evidence="7" id="KW-0732">Signal</keyword>
<protein>
    <recommendedName>
        <fullName evidence="6">Peptidyl-prolyl cis-trans isomerase</fullName>
        <ecNumber evidence="6">5.2.1.8</ecNumber>
    </recommendedName>
</protein>
<dbReference type="PROSITE" id="PS50059">
    <property type="entry name" value="FKBP_PPIASE"/>
    <property type="match status" value="1"/>
</dbReference>
<keyword evidence="4 5" id="KW-0413">Isomerase</keyword>
<sequence>MTLRFLPLAAVLVGFAGLTALAGCEGAGSGASGSADLDDIANGSPFEQVSYNVGFQSAQQFLQQDSSFSFDRFVDGFNAGLRGDSVEIAYALGLQYGLQLAQDTLDTLDRDLFLAGVRSGLAGDSARISVEQFQAAQAVVEDSMAIRQLRAQARTDDQARRRLGEIQANAVTADSFLTAVAARQGVHRLGDTGVLYSVETEGEGASPSPGDRVAVRYRGQFANGEVFDESGEEPAVFAVGQVVPGFRDALLDMQEGETRTVYLPPAQAYGVLGQPGRGGQGGIPPNSALQFELTLVEVLNMTPPPGAFGPGGQPALPPQP</sequence>
<dbReference type="PANTHER" id="PTHR43811">
    <property type="entry name" value="FKBP-TYPE PEPTIDYL-PROLYL CIS-TRANS ISOMERASE FKPA"/>
    <property type="match status" value="1"/>
</dbReference>
<dbReference type="EC" id="5.2.1.8" evidence="6"/>
<evidence type="ECO:0000256" key="4">
    <source>
        <dbReference type="ARBA" id="ARBA00023235"/>
    </source>
</evidence>
<evidence type="ECO:0000259" key="8">
    <source>
        <dbReference type="PROSITE" id="PS50059"/>
    </source>
</evidence>
<evidence type="ECO:0000313" key="10">
    <source>
        <dbReference type="Proteomes" id="UP000216339"/>
    </source>
</evidence>
<dbReference type="Pfam" id="PF01346">
    <property type="entry name" value="FKBP_N"/>
    <property type="match status" value="1"/>
</dbReference>
<dbReference type="PROSITE" id="PS51257">
    <property type="entry name" value="PROKAR_LIPOPROTEIN"/>
    <property type="match status" value="1"/>
</dbReference>
<dbReference type="PANTHER" id="PTHR43811:SF19">
    <property type="entry name" value="39 KDA FK506-BINDING NUCLEAR PROTEIN"/>
    <property type="match status" value="1"/>
</dbReference>
<accession>A0A271J062</accession>
<dbReference type="AlphaFoldDB" id="A0A271J062"/>
<evidence type="ECO:0000313" key="9">
    <source>
        <dbReference type="EMBL" id="PAP76891.1"/>
    </source>
</evidence>
<feature type="chain" id="PRO_5013035262" description="Peptidyl-prolyl cis-trans isomerase" evidence="7">
    <location>
        <begin position="23"/>
        <end position="320"/>
    </location>
</feature>
<evidence type="ECO:0000256" key="5">
    <source>
        <dbReference type="PROSITE-ProRule" id="PRU00277"/>
    </source>
</evidence>
<gene>
    <name evidence="9" type="ORF">BSZ37_10835</name>
</gene>
<evidence type="ECO:0000256" key="7">
    <source>
        <dbReference type="SAM" id="SignalP"/>
    </source>
</evidence>
<feature type="signal peptide" evidence="7">
    <location>
        <begin position="1"/>
        <end position="22"/>
    </location>
</feature>
<keyword evidence="10" id="KW-1185">Reference proteome</keyword>
<dbReference type="Gene3D" id="1.10.287.460">
    <property type="entry name" value="Peptidyl-prolyl cis-trans isomerase, FKBP-type, N-terminal domain"/>
    <property type="match status" value="1"/>
</dbReference>
<comment type="similarity">
    <text evidence="2 6">Belongs to the FKBP-type PPIase family.</text>
</comment>
<dbReference type="InterPro" id="IPR036944">
    <property type="entry name" value="PPIase_FKBP_N_sf"/>
</dbReference>
<dbReference type="Pfam" id="PF00254">
    <property type="entry name" value="FKBP_C"/>
    <property type="match status" value="1"/>
</dbReference>
<organism evidence="9 10">
    <name type="scientific">Rubrivirga marina</name>
    <dbReference type="NCBI Taxonomy" id="1196024"/>
    <lineage>
        <taxon>Bacteria</taxon>
        <taxon>Pseudomonadati</taxon>
        <taxon>Rhodothermota</taxon>
        <taxon>Rhodothermia</taxon>
        <taxon>Rhodothermales</taxon>
        <taxon>Rubricoccaceae</taxon>
        <taxon>Rubrivirga</taxon>
    </lineage>
</organism>